<reference evidence="10 11" key="1">
    <citation type="journal article" date="2015" name="Genome Biol. Evol.">
        <title>Genome evolution in the primary endosymbiont of whiteflies sheds light on their divergence.</title>
        <authorList>
            <person name="Santos-Garcia D."/>
            <person name="Vargas-Chavez C."/>
            <person name="Moya A."/>
            <person name="Latorre A."/>
            <person name="Silva"/>
            <person name="F J."/>
        </authorList>
    </citation>
    <scope>NUCLEOTIDE SEQUENCE [LARGE SCALE GENOMIC DNA]</scope>
    <source>
        <strain evidence="11">AD-VLC</strain>
    </source>
</reference>
<dbReference type="InterPro" id="IPR047872">
    <property type="entry name" value="EFG_IV"/>
</dbReference>
<dbReference type="Pfam" id="PF03764">
    <property type="entry name" value="EFG_IV"/>
    <property type="match status" value="1"/>
</dbReference>
<dbReference type="Pfam" id="PF14492">
    <property type="entry name" value="EFG_III"/>
    <property type="match status" value="1"/>
</dbReference>
<feature type="binding site" evidence="8">
    <location>
        <begin position="88"/>
        <end position="92"/>
    </location>
    <ligand>
        <name>GTP</name>
        <dbReference type="ChEBI" id="CHEBI:37565"/>
    </ligand>
</feature>
<dbReference type="InterPro" id="IPR000640">
    <property type="entry name" value="EFG_V-like"/>
</dbReference>
<organism evidence="10 11">
    <name type="scientific">Candidatus Portiera aleyrodidarum</name>
    <name type="common">primary endosymbiont of Bemisia tabaci</name>
    <dbReference type="NCBI Taxonomy" id="91844"/>
    <lineage>
        <taxon>Bacteria</taxon>
        <taxon>Pseudomonadati</taxon>
        <taxon>Pseudomonadota</taxon>
        <taxon>Gammaproteobacteria</taxon>
        <taxon>Candidatus Johnevansiales</taxon>
        <taxon>Candidatus Johnevansiaceae</taxon>
        <taxon>Candidatus Portiera</taxon>
    </lineage>
</organism>
<dbReference type="Pfam" id="PF03144">
    <property type="entry name" value="GTP_EFTU_D2"/>
    <property type="match status" value="1"/>
</dbReference>
<dbReference type="SMART" id="SM00838">
    <property type="entry name" value="EFG_C"/>
    <property type="match status" value="1"/>
</dbReference>
<dbReference type="Gene3D" id="3.30.230.10">
    <property type="match status" value="1"/>
</dbReference>
<dbReference type="CDD" id="cd16262">
    <property type="entry name" value="EFG_III"/>
    <property type="match status" value="1"/>
</dbReference>
<dbReference type="SUPFAM" id="SSF50447">
    <property type="entry name" value="Translation proteins"/>
    <property type="match status" value="1"/>
</dbReference>
<dbReference type="CDD" id="cd01886">
    <property type="entry name" value="EF-G"/>
    <property type="match status" value="1"/>
</dbReference>
<dbReference type="GO" id="GO:0003746">
    <property type="term" value="F:translation elongation factor activity"/>
    <property type="evidence" value="ECO:0007669"/>
    <property type="project" value="UniProtKB-UniRule"/>
</dbReference>
<dbReference type="FunFam" id="3.30.230.10:FF:000003">
    <property type="entry name" value="Elongation factor G"/>
    <property type="match status" value="1"/>
</dbReference>
<dbReference type="GO" id="GO:0032790">
    <property type="term" value="P:ribosome disassembly"/>
    <property type="evidence" value="ECO:0007669"/>
    <property type="project" value="TreeGrafter"/>
</dbReference>
<dbReference type="EMBL" id="LN649255">
    <property type="protein sequence ID" value="CEI58704.1"/>
    <property type="molecule type" value="Genomic_DNA"/>
</dbReference>
<evidence type="ECO:0000256" key="7">
    <source>
        <dbReference type="ARBA" id="ARBA00024731"/>
    </source>
</evidence>
<keyword evidence="4 8" id="KW-0251">Elongation factor</keyword>
<dbReference type="InterPro" id="IPR035649">
    <property type="entry name" value="EFG_V"/>
</dbReference>
<dbReference type="SMART" id="SM00889">
    <property type="entry name" value="EFG_IV"/>
    <property type="match status" value="1"/>
</dbReference>
<dbReference type="Gene3D" id="3.40.50.300">
    <property type="entry name" value="P-loop containing nucleotide triphosphate hydrolases"/>
    <property type="match status" value="1"/>
</dbReference>
<evidence type="ECO:0000256" key="6">
    <source>
        <dbReference type="ARBA" id="ARBA00023134"/>
    </source>
</evidence>
<dbReference type="InterPro" id="IPR005225">
    <property type="entry name" value="Small_GTP-bd"/>
</dbReference>
<proteinExistence type="inferred from homology"/>
<sequence length="711" mass="80544">MSRKTPIKRYRNIGIIAHVDAGKTTTTERILYYTGSTHKLGEVHEGTAATDWMEQEQERGITITSAAVTTFWKGMKGQYKNHRINIIDTPGHVDFTIEVERSLRVLDGAIVILCGSSGVQSQTETVWRQANKYKVPRIIFINKMDRPGANYLKVLKQIEERLNCKAVPIQLNWGSEEKFKGIIDLIEMKAISWLEKNNGMEYERVEIPSELKKISKKYNNILLELAAESDEKILEKYLEEGKLSKKLIKKGLRISTLKNEIVLVTCGSAFKNKGVQALLDAVIEYLPSPLDIEIFKGKEKLLIKKSEIKNYIADESAEFAALAFKIATDSYVGNLTFIRVYSGKIRSGDKVYNSVKEKKERIGRIVQMHANSREEIKEILAGDIGACVGLKETATGDTLCSSSKRNIILERIDFPEPVISVAIEPKYKDDQEKMIIALNKLEKEDPSFKVSYDKESGQTIISGMGELHIEILVERMRREFKVEANIGKPQVAYRETIKKVVKQEGKFIRQSGGRGQYGHVWLRIEPLNKLEKRKNKEINLKFNSEIVGGAIPKEYISAIEKGAFDQLKNGVLAGYPMIDVKVTVFDGSYHEVDSNENAFKIASSIAVKEGAKKAEAVLLEPIMRVEIISPEKFMGEVVGDLNRRRGIIQGMEDTYYGKIITAMVPLNEMFGYATDLRSNTKGRASYTMEFERYDEAPDRVVKEVIKKNKYY</sequence>
<dbReference type="NCBIfam" id="TIGR00231">
    <property type="entry name" value="small_GTP"/>
    <property type="match status" value="1"/>
</dbReference>
<dbReference type="PROSITE" id="PS00301">
    <property type="entry name" value="G_TR_1"/>
    <property type="match status" value="1"/>
</dbReference>
<comment type="function">
    <text evidence="7 8">Catalyzes the GTP-dependent ribosomal translocation step during translation elongation. During this step, the ribosome changes from the pre-translocational (PRE) to the post-translocational (POST) state as the newly formed A-site-bound peptidyl-tRNA and P-site-bound deacylated tRNA move to the P and E sites, respectively. Catalyzes the coordinated movement of the two tRNA molecules, the mRNA and conformational changes in the ribosome.</text>
</comment>
<dbReference type="SUPFAM" id="SSF52540">
    <property type="entry name" value="P-loop containing nucleoside triphosphate hydrolases"/>
    <property type="match status" value="1"/>
</dbReference>
<evidence type="ECO:0000313" key="11">
    <source>
        <dbReference type="Proteomes" id="UP000032800"/>
    </source>
</evidence>
<dbReference type="InterPro" id="IPR041095">
    <property type="entry name" value="EFG_II"/>
</dbReference>
<dbReference type="InterPro" id="IPR005517">
    <property type="entry name" value="Transl_elong_EFG/EF2_IV"/>
</dbReference>
<gene>
    <name evidence="8 10" type="primary">fusA</name>
    <name evidence="10" type="ORF">PAD_141</name>
</gene>
<dbReference type="FunFam" id="3.30.70.870:FF:000001">
    <property type="entry name" value="Elongation factor G"/>
    <property type="match status" value="1"/>
</dbReference>
<feature type="domain" description="Tr-type G" evidence="9">
    <location>
        <begin position="8"/>
        <end position="290"/>
    </location>
</feature>
<dbReference type="SUPFAM" id="SSF54211">
    <property type="entry name" value="Ribosomal protein S5 domain 2-like"/>
    <property type="match status" value="1"/>
</dbReference>
<evidence type="ECO:0000256" key="3">
    <source>
        <dbReference type="ARBA" id="ARBA00022741"/>
    </source>
</evidence>
<evidence type="ECO:0000256" key="1">
    <source>
        <dbReference type="ARBA" id="ARBA00005870"/>
    </source>
</evidence>
<dbReference type="InterPro" id="IPR020568">
    <property type="entry name" value="Ribosomal_Su5_D2-typ_SF"/>
</dbReference>
<dbReference type="AlphaFoldDB" id="A0A8D9JSM2"/>
<dbReference type="PROSITE" id="PS51722">
    <property type="entry name" value="G_TR_2"/>
    <property type="match status" value="1"/>
</dbReference>
<dbReference type="Proteomes" id="UP000032800">
    <property type="component" value="Chromosome I"/>
</dbReference>
<evidence type="ECO:0000256" key="4">
    <source>
        <dbReference type="ARBA" id="ARBA00022768"/>
    </source>
</evidence>
<evidence type="ECO:0000256" key="2">
    <source>
        <dbReference type="ARBA" id="ARBA00017872"/>
    </source>
</evidence>
<dbReference type="PRINTS" id="PR00315">
    <property type="entry name" value="ELONGATNFCT"/>
</dbReference>
<dbReference type="InterPro" id="IPR004161">
    <property type="entry name" value="EFTu-like_2"/>
</dbReference>
<dbReference type="KEGG" id="plc:PAD_141"/>
<dbReference type="PANTHER" id="PTHR43261:SF1">
    <property type="entry name" value="RIBOSOME-RELEASING FACTOR 2, MITOCHONDRIAL"/>
    <property type="match status" value="1"/>
</dbReference>
<dbReference type="InterPro" id="IPR031157">
    <property type="entry name" value="G_TR_CS"/>
</dbReference>
<dbReference type="Pfam" id="PF00009">
    <property type="entry name" value="GTP_EFTU"/>
    <property type="match status" value="1"/>
</dbReference>
<dbReference type="CDD" id="cd04088">
    <property type="entry name" value="EFG_mtEFG_II"/>
    <property type="match status" value="1"/>
</dbReference>
<dbReference type="HAMAP" id="MF_00054_B">
    <property type="entry name" value="EF_G_EF_2_B"/>
    <property type="match status" value="1"/>
</dbReference>
<dbReference type="NCBIfam" id="NF009381">
    <property type="entry name" value="PRK12740.1-5"/>
    <property type="match status" value="1"/>
</dbReference>
<evidence type="ECO:0000313" key="10">
    <source>
        <dbReference type="EMBL" id="CEI58704.1"/>
    </source>
</evidence>
<dbReference type="InterPro" id="IPR004540">
    <property type="entry name" value="Transl_elong_EFG/EF2"/>
</dbReference>
<feature type="binding site" evidence="8">
    <location>
        <begin position="142"/>
        <end position="145"/>
    </location>
    <ligand>
        <name>GTP</name>
        <dbReference type="ChEBI" id="CHEBI:37565"/>
    </ligand>
</feature>
<dbReference type="InterPro" id="IPR014721">
    <property type="entry name" value="Ribsml_uS5_D2-typ_fold_subgr"/>
</dbReference>
<dbReference type="GO" id="GO:0097216">
    <property type="term" value="F:guanosine tetraphosphate binding"/>
    <property type="evidence" value="ECO:0007669"/>
    <property type="project" value="UniProtKB-ARBA"/>
</dbReference>
<protein>
    <recommendedName>
        <fullName evidence="2 8">Elongation factor G</fullName>
        <shortName evidence="8">EF-G</shortName>
    </recommendedName>
</protein>
<keyword evidence="3 8" id="KW-0547">Nucleotide-binding</keyword>
<dbReference type="Pfam" id="PF00679">
    <property type="entry name" value="EFG_C"/>
    <property type="match status" value="1"/>
</dbReference>
<dbReference type="FunFam" id="3.40.50.300:FF:000029">
    <property type="entry name" value="Elongation factor G"/>
    <property type="match status" value="1"/>
</dbReference>
<dbReference type="SUPFAM" id="SSF54980">
    <property type="entry name" value="EF-G C-terminal domain-like"/>
    <property type="match status" value="2"/>
</dbReference>
<keyword evidence="8" id="KW-0963">Cytoplasm</keyword>
<dbReference type="FunFam" id="2.40.30.10:FF:000006">
    <property type="entry name" value="Elongation factor G"/>
    <property type="match status" value="1"/>
</dbReference>
<dbReference type="InterPro" id="IPR000795">
    <property type="entry name" value="T_Tr_GTP-bd_dom"/>
</dbReference>
<dbReference type="NCBIfam" id="TIGR00484">
    <property type="entry name" value="EF-G"/>
    <property type="match status" value="1"/>
</dbReference>
<dbReference type="Gene3D" id="2.40.30.10">
    <property type="entry name" value="Translation factors"/>
    <property type="match status" value="1"/>
</dbReference>
<keyword evidence="5 8" id="KW-0648">Protein biosynthesis</keyword>
<dbReference type="InterPro" id="IPR009022">
    <property type="entry name" value="EFG_III"/>
</dbReference>
<dbReference type="Gene3D" id="3.30.70.240">
    <property type="match status" value="1"/>
</dbReference>
<dbReference type="PANTHER" id="PTHR43261">
    <property type="entry name" value="TRANSLATION ELONGATION FACTOR G-RELATED"/>
    <property type="match status" value="1"/>
</dbReference>
<evidence type="ECO:0000256" key="5">
    <source>
        <dbReference type="ARBA" id="ARBA00022917"/>
    </source>
</evidence>
<keyword evidence="6 8" id="KW-0342">GTP-binding</keyword>
<dbReference type="GO" id="GO:0005525">
    <property type="term" value="F:GTP binding"/>
    <property type="evidence" value="ECO:0007669"/>
    <property type="project" value="UniProtKB-UniRule"/>
</dbReference>
<name>A0A8D9JSM2_9GAMM</name>
<dbReference type="RefSeq" id="WP_219848807.1">
    <property type="nucleotide sequence ID" value="NZ_LN649255.1"/>
</dbReference>
<evidence type="ECO:0000256" key="8">
    <source>
        <dbReference type="HAMAP-Rule" id="MF_00054"/>
    </source>
</evidence>
<evidence type="ECO:0000259" key="9">
    <source>
        <dbReference type="PROSITE" id="PS51722"/>
    </source>
</evidence>
<accession>A0A8D9JSM2</accession>
<dbReference type="InterPro" id="IPR027417">
    <property type="entry name" value="P-loop_NTPase"/>
</dbReference>
<dbReference type="GO" id="GO:0003924">
    <property type="term" value="F:GTPase activity"/>
    <property type="evidence" value="ECO:0007669"/>
    <property type="project" value="InterPro"/>
</dbReference>
<dbReference type="CDD" id="cd03713">
    <property type="entry name" value="EFG_mtEFG_C"/>
    <property type="match status" value="1"/>
</dbReference>
<dbReference type="Gene3D" id="3.30.70.870">
    <property type="entry name" value="Elongation Factor G (Translational Gtpase), domain 3"/>
    <property type="match status" value="1"/>
</dbReference>
<dbReference type="CDD" id="cd01434">
    <property type="entry name" value="EFG_mtEFG1_IV"/>
    <property type="match status" value="1"/>
</dbReference>
<dbReference type="InterPro" id="IPR009000">
    <property type="entry name" value="Transl_B-barrel_sf"/>
</dbReference>
<feature type="binding site" evidence="8">
    <location>
        <begin position="17"/>
        <end position="24"/>
    </location>
    <ligand>
        <name>GTP</name>
        <dbReference type="ChEBI" id="CHEBI:37565"/>
    </ligand>
</feature>
<dbReference type="GO" id="GO:0005737">
    <property type="term" value="C:cytoplasm"/>
    <property type="evidence" value="ECO:0007669"/>
    <property type="project" value="UniProtKB-SubCell"/>
</dbReference>
<comment type="similarity">
    <text evidence="1 8">Belongs to the TRAFAC class translation factor GTPase superfamily. Classic translation factor GTPase family. EF-G/EF-2 subfamily.</text>
</comment>
<comment type="subcellular location">
    <subcellularLocation>
        <location evidence="8">Cytoplasm</location>
    </subcellularLocation>
</comment>
<dbReference type="FunFam" id="3.30.70.240:FF:000001">
    <property type="entry name" value="Elongation factor G"/>
    <property type="match status" value="1"/>
</dbReference>
<dbReference type="InterPro" id="IPR035647">
    <property type="entry name" value="EFG_III/V"/>
</dbReference>